<dbReference type="EMBL" id="WXXV01000029">
    <property type="protein sequence ID" value="MBE7696219.1"/>
    <property type="molecule type" value="Genomic_DNA"/>
</dbReference>
<sequence length="205" mass="22219">MQKQVFFIEVVGNIDVGVAFSMQVAAQAQLSKGTIDFDGALKMRVEASLTLGGGLVGFLFIGGSLSSDSSTKYVASVETGFTGGLKIGADNAGLYIDTIIKFAGLSATAQKEQKNVEGGGERTKTLGPYLIAKEITLLKNEISRLYKVTDSLQKQYQLKLNVLQGNLDMGLNNNIHYTNEILHNIILCNILFLIIIVFTFFKGKI</sequence>
<keyword evidence="3" id="KW-1185">Reference proteome</keyword>
<keyword evidence="1" id="KW-0472">Membrane</keyword>
<evidence type="ECO:0000256" key="1">
    <source>
        <dbReference type="SAM" id="Phobius"/>
    </source>
</evidence>
<name>A0AAP1WH95_9FLAO</name>
<evidence type="ECO:0000313" key="3">
    <source>
        <dbReference type="Proteomes" id="UP000806077"/>
    </source>
</evidence>
<dbReference type="Proteomes" id="UP000806077">
    <property type="component" value="Unassembled WGS sequence"/>
</dbReference>
<gene>
    <name evidence="2" type="ORF">F7645_12405</name>
</gene>
<dbReference type="AlphaFoldDB" id="A0AAP1WH95"/>
<organism evidence="2 3">
    <name type="scientific">Tenacibaculum finnmarkense genomovar finnmarkense</name>
    <dbReference type="NCBI Taxonomy" id="1458503"/>
    <lineage>
        <taxon>Bacteria</taxon>
        <taxon>Pseudomonadati</taxon>
        <taxon>Bacteroidota</taxon>
        <taxon>Flavobacteriia</taxon>
        <taxon>Flavobacteriales</taxon>
        <taxon>Flavobacteriaceae</taxon>
        <taxon>Tenacibaculum</taxon>
        <taxon>Tenacibaculum finnmarkense</taxon>
    </lineage>
</organism>
<evidence type="ECO:0000313" key="2">
    <source>
        <dbReference type="EMBL" id="MBE7696219.1"/>
    </source>
</evidence>
<comment type="caution">
    <text evidence="2">The sequence shown here is derived from an EMBL/GenBank/DDBJ whole genome shotgun (WGS) entry which is preliminary data.</text>
</comment>
<protein>
    <submittedName>
        <fullName evidence="2">Uncharacterized protein</fullName>
    </submittedName>
</protein>
<proteinExistence type="predicted"/>
<feature type="transmembrane region" description="Helical" evidence="1">
    <location>
        <begin position="181"/>
        <end position="201"/>
    </location>
</feature>
<dbReference type="RefSeq" id="WP_145993724.1">
    <property type="nucleotide sequence ID" value="NZ_JAJHTL010000034.1"/>
</dbReference>
<reference evidence="2 3" key="1">
    <citation type="journal article" date="2020" name="Int. J. Syst. Evol. Microbiol.">
        <title>Tenacibaculum piscium sp. nov., isolated from skin ulcers of sea-farmed fish, and description of Tenacibaculum finnmarkense sp. nov. with subdivision into genomovars finnmarkense and ulcerans.</title>
        <authorList>
            <person name="Olsen A.B."/>
            <person name="Spilsberg B."/>
            <person name="Nilsen H.K."/>
            <person name="Lagesen K."/>
            <person name="Gulla S."/>
            <person name="Avendano-Herrera R."/>
            <person name="Irgang R."/>
            <person name="Duchaud E."/>
            <person name="Colquhoun D.J."/>
        </authorList>
    </citation>
    <scope>NUCLEOTIDE SEQUENCE [LARGE SCALE GENOMIC DNA]</scope>
    <source>
        <strain evidence="2 3">TNO037</strain>
    </source>
</reference>
<keyword evidence="1" id="KW-1133">Transmembrane helix</keyword>
<accession>A0AAP1WH95</accession>
<keyword evidence="1" id="KW-0812">Transmembrane</keyword>